<sequence length="113" mass="12667">MVALSGGLGGRGGGDCSKRQNYRRRTKMDGVGAASRGWRTNSTRHDDVSVGCNPQPEPAEQRNNRERSQNTDRGEARDGDESKRVKKEGGRNVGMHKRRTREKTYARPIRERG</sequence>
<reference evidence="2" key="2">
    <citation type="submission" date="2023-05" db="EMBL/GenBank/DDBJ databases">
        <authorList>
            <consortium name="Lawrence Berkeley National Laboratory"/>
            <person name="Steindorff A."/>
            <person name="Hensen N."/>
            <person name="Bonometti L."/>
            <person name="Westerberg I."/>
            <person name="Brannstrom I.O."/>
            <person name="Guillou S."/>
            <person name="Cros-Aarteil S."/>
            <person name="Calhoun S."/>
            <person name="Haridas S."/>
            <person name="Kuo A."/>
            <person name="Mondo S."/>
            <person name="Pangilinan J."/>
            <person name="Riley R."/>
            <person name="Labutti K."/>
            <person name="Andreopoulos B."/>
            <person name="Lipzen A."/>
            <person name="Chen C."/>
            <person name="Yanf M."/>
            <person name="Daum C."/>
            <person name="Ng V."/>
            <person name="Clum A."/>
            <person name="Ohm R."/>
            <person name="Martin F."/>
            <person name="Silar P."/>
            <person name="Natvig D."/>
            <person name="Lalanne C."/>
            <person name="Gautier V."/>
            <person name="Ament-Velasquez S.L."/>
            <person name="Kruys A."/>
            <person name="Hutchinson M.I."/>
            <person name="Powell A.J."/>
            <person name="Barry K."/>
            <person name="Miller A.N."/>
            <person name="Grigoriev I.V."/>
            <person name="Debuchy R."/>
            <person name="Gladieux P."/>
            <person name="Thoren M.H."/>
            <person name="Johannesson H."/>
        </authorList>
    </citation>
    <scope>NUCLEOTIDE SEQUENCE</scope>
    <source>
        <strain evidence="2">CBS 123565</strain>
    </source>
</reference>
<gene>
    <name evidence="2" type="ORF">BT67DRAFT_85080</name>
</gene>
<feature type="compositionally biased region" description="Basic and acidic residues" evidence="1">
    <location>
        <begin position="59"/>
        <end position="90"/>
    </location>
</feature>
<reference evidence="2" key="1">
    <citation type="journal article" date="2023" name="Mol. Phylogenet. Evol.">
        <title>Genome-scale phylogeny and comparative genomics of the fungal order Sordariales.</title>
        <authorList>
            <person name="Hensen N."/>
            <person name="Bonometti L."/>
            <person name="Westerberg I."/>
            <person name="Brannstrom I.O."/>
            <person name="Guillou S."/>
            <person name="Cros-Aarteil S."/>
            <person name="Calhoun S."/>
            <person name="Haridas S."/>
            <person name="Kuo A."/>
            <person name="Mondo S."/>
            <person name="Pangilinan J."/>
            <person name="Riley R."/>
            <person name="LaButti K."/>
            <person name="Andreopoulos B."/>
            <person name="Lipzen A."/>
            <person name="Chen C."/>
            <person name="Yan M."/>
            <person name="Daum C."/>
            <person name="Ng V."/>
            <person name="Clum A."/>
            <person name="Steindorff A."/>
            <person name="Ohm R.A."/>
            <person name="Martin F."/>
            <person name="Silar P."/>
            <person name="Natvig D.O."/>
            <person name="Lalanne C."/>
            <person name="Gautier V."/>
            <person name="Ament-Velasquez S.L."/>
            <person name="Kruys A."/>
            <person name="Hutchinson M.I."/>
            <person name="Powell A.J."/>
            <person name="Barry K."/>
            <person name="Miller A.N."/>
            <person name="Grigoriev I.V."/>
            <person name="Debuchy R."/>
            <person name="Gladieux P."/>
            <person name="Hiltunen Thoren M."/>
            <person name="Johannesson H."/>
        </authorList>
    </citation>
    <scope>NUCLEOTIDE SEQUENCE</scope>
    <source>
        <strain evidence="2">CBS 123565</strain>
    </source>
</reference>
<dbReference type="EMBL" id="MU853418">
    <property type="protein sequence ID" value="KAK4132285.1"/>
    <property type="molecule type" value="Genomic_DNA"/>
</dbReference>
<name>A0AAN6UG72_9PEZI</name>
<evidence type="ECO:0000313" key="2">
    <source>
        <dbReference type="EMBL" id="KAK4132285.1"/>
    </source>
</evidence>
<accession>A0AAN6UG72</accession>
<evidence type="ECO:0000313" key="3">
    <source>
        <dbReference type="Proteomes" id="UP001304895"/>
    </source>
</evidence>
<feature type="compositionally biased region" description="Basic and acidic residues" evidence="1">
    <location>
        <begin position="102"/>
        <end position="113"/>
    </location>
</feature>
<comment type="caution">
    <text evidence="2">The sequence shown here is derived from an EMBL/GenBank/DDBJ whole genome shotgun (WGS) entry which is preliminary data.</text>
</comment>
<dbReference type="AlphaFoldDB" id="A0AAN6UG72"/>
<keyword evidence="3" id="KW-1185">Reference proteome</keyword>
<organism evidence="2 3">
    <name type="scientific">Trichocladium antarcticum</name>
    <dbReference type="NCBI Taxonomy" id="1450529"/>
    <lineage>
        <taxon>Eukaryota</taxon>
        <taxon>Fungi</taxon>
        <taxon>Dikarya</taxon>
        <taxon>Ascomycota</taxon>
        <taxon>Pezizomycotina</taxon>
        <taxon>Sordariomycetes</taxon>
        <taxon>Sordariomycetidae</taxon>
        <taxon>Sordariales</taxon>
        <taxon>Chaetomiaceae</taxon>
        <taxon>Trichocladium</taxon>
    </lineage>
</organism>
<feature type="compositionally biased region" description="Gly residues" evidence="1">
    <location>
        <begin position="1"/>
        <end position="15"/>
    </location>
</feature>
<protein>
    <submittedName>
        <fullName evidence="2">Uncharacterized protein</fullName>
    </submittedName>
</protein>
<proteinExistence type="predicted"/>
<dbReference type="Proteomes" id="UP001304895">
    <property type="component" value="Unassembled WGS sequence"/>
</dbReference>
<evidence type="ECO:0000256" key="1">
    <source>
        <dbReference type="SAM" id="MobiDB-lite"/>
    </source>
</evidence>
<feature type="region of interest" description="Disordered" evidence="1">
    <location>
        <begin position="1"/>
        <end position="113"/>
    </location>
</feature>